<keyword evidence="4" id="KW-1185">Reference proteome</keyword>
<dbReference type="EMBL" id="CP002041">
    <property type="protein sequence ID" value="ADH70385.1"/>
    <property type="molecule type" value="Genomic_DNA"/>
</dbReference>
<dbReference type="HOGENOM" id="CLU_524606_0_0_11"/>
<name>D7B877_NOCDD</name>
<dbReference type="KEGG" id="nda:Ndas_5004"/>
<feature type="transmembrane region" description="Helical" evidence="2">
    <location>
        <begin position="125"/>
        <end position="145"/>
    </location>
</feature>
<accession>D7B877</accession>
<feature type="region of interest" description="Disordered" evidence="1">
    <location>
        <begin position="1"/>
        <end position="29"/>
    </location>
</feature>
<evidence type="ECO:0000313" key="4">
    <source>
        <dbReference type="Proteomes" id="UP000002219"/>
    </source>
</evidence>
<feature type="transmembrane region" description="Helical" evidence="2">
    <location>
        <begin position="58"/>
        <end position="78"/>
    </location>
</feature>
<feature type="transmembrane region" description="Helical" evidence="2">
    <location>
        <begin position="84"/>
        <end position="104"/>
    </location>
</feature>
<keyword evidence="2" id="KW-0812">Transmembrane</keyword>
<keyword evidence="2" id="KW-0472">Membrane</keyword>
<reference evidence="3 4" key="1">
    <citation type="journal article" date="2010" name="Stand. Genomic Sci.">
        <title>Complete genome sequence of Nocardiopsis dassonvillei type strain (IMRU 509).</title>
        <authorList>
            <person name="Sun H."/>
            <person name="Lapidus A."/>
            <person name="Nolan M."/>
            <person name="Lucas S."/>
            <person name="Del Rio T.G."/>
            <person name="Tice H."/>
            <person name="Cheng J.F."/>
            <person name="Tapia R."/>
            <person name="Han C."/>
            <person name="Goodwin L."/>
            <person name="Pitluck S."/>
            <person name="Pagani I."/>
            <person name="Ivanova N."/>
            <person name="Mavromatis K."/>
            <person name="Mikhailova N."/>
            <person name="Pati A."/>
            <person name="Chen A."/>
            <person name="Palaniappan K."/>
            <person name="Land M."/>
            <person name="Hauser L."/>
            <person name="Chang Y.J."/>
            <person name="Jeffries C.D."/>
            <person name="Djao O.D."/>
            <person name="Rohde M."/>
            <person name="Sikorski J."/>
            <person name="Goker M."/>
            <person name="Woyke T."/>
            <person name="Bristow J."/>
            <person name="Eisen J.A."/>
            <person name="Markowitz V."/>
            <person name="Hugenholtz P."/>
            <person name="Kyrpides N.C."/>
            <person name="Klenk H.P."/>
        </authorList>
    </citation>
    <scope>NUCLEOTIDE SEQUENCE [LARGE SCALE GENOMIC DNA]</scope>
    <source>
        <strain evidence="4">ATCC 23218 / DSM 43111 / CIP 107115 / JCM 7437 / KCTC 9190 / NBRC 14626 / NCTC 10488 / NRRL B-5397 / IMRU 509</strain>
        <plasmid evidence="4">Chromosome 2</plasmid>
    </source>
</reference>
<dbReference type="eggNOG" id="ENOG5033S8M">
    <property type="taxonomic scope" value="Bacteria"/>
</dbReference>
<proteinExistence type="predicted"/>
<evidence type="ECO:0000313" key="3">
    <source>
        <dbReference type="EMBL" id="ADH70385.1"/>
    </source>
</evidence>
<organism evidence="3 4">
    <name type="scientific">Nocardiopsis dassonvillei (strain ATCC 23218 / DSM 43111 / CIP 107115 / JCM 7437 / KCTC 9190 / NBRC 14626 / NCTC 10488 / NRRL B-5397 / IMRU 509)</name>
    <name type="common">Actinomadura dassonvillei</name>
    <dbReference type="NCBI Taxonomy" id="446468"/>
    <lineage>
        <taxon>Bacteria</taxon>
        <taxon>Bacillati</taxon>
        <taxon>Actinomycetota</taxon>
        <taxon>Actinomycetes</taxon>
        <taxon>Streptosporangiales</taxon>
        <taxon>Nocardiopsidaceae</taxon>
        <taxon>Nocardiopsis</taxon>
    </lineage>
</organism>
<evidence type="ECO:0008006" key="5">
    <source>
        <dbReference type="Google" id="ProtNLM"/>
    </source>
</evidence>
<sequence length="519" mass="55295">MGPPPGGMPPGGPPPGQFGPPPPPRPPRLGLFSSPSALRTSLLNASGMGAGYVYLRQWPFFAAALIITLGLLVTAAVLGAADNLLLWASILVAWFAAAAVHGLFAGRARDERLLGGGEQPSKRALPLLTAAGLALALMATLTGVWQAGEWRLRVADAAHARGECATSEAVAAYGSVEDLFQLSFSPSLMSRARAGAEACALLDLAQSDVAEEAYAQALDSYAAYFEHPAARWEDTDGEVADIHLSYAADLVASAEEDFDGEVTDGYRESMRRAHEIYTVIPADYEGTEAAGQVPTALTELYDTGTAEYAAENWCAGFDQIDMFSDLAWDTVPEVAERITTERPDAAFNCGWDSVDGGSLDTADEMVALLEAEYPDHETDEVERMVTHIGAGRIEERMDAMTSLGEVDFAPAPTGSSGSDKSVLEITNNTPYEMQFLYVGPDAVHEEIITPACEDCEVYSSPPSGNSCFDDGDVMRVELEPGEYRVLLTSKDSLFGAAPLHGTVDLSGGDLYESCYFVTE</sequence>
<gene>
    <name evidence="3" type="ordered locus">Ndas_5004</name>
</gene>
<protein>
    <recommendedName>
        <fullName evidence="5">DUF1109 domain-containing protein</fullName>
    </recommendedName>
</protein>
<evidence type="ECO:0000256" key="1">
    <source>
        <dbReference type="SAM" id="MobiDB-lite"/>
    </source>
</evidence>
<dbReference type="AlphaFoldDB" id="D7B877"/>
<evidence type="ECO:0000256" key="2">
    <source>
        <dbReference type="SAM" id="Phobius"/>
    </source>
</evidence>
<dbReference type="STRING" id="446468.Ndas_5004"/>
<feature type="compositionally biased region" description="Pro residues" evidence="1">
    <location>
        <begin position="1"/>
        <end position="27"/>
    </location>
</feature>
<dbReference type="Proteomes" id="UP000002219">
    <property type="component" value="Chromosome 2"/>
</dbReference>
<keyword evidence="2" id="KW-1133">Transmembrane helix</keyword>
<geneLocation type="plasmid" evidence="4">
    <name>pNDAS01</name>
</geneLocation>